<accession>A0A151AFX3</accession>
<feature type="domain" description="Low molecular weight protein antigen 6 PH" evidence="2">
    <location>
        <begin position="239"/>
        <end position="277"/>
    </location>
</feature>
<dbReference type="AlphaFoldDB" id="A0A151AFX3"/>
<feature type="transmembrane region" description="Helical" evidence="1">
    <location>
        <begin position="87"/>
        <end position="107"/>
    </location>
</feature>
<gene>
    <name evidence="3" type="ORF">HAPAU_13930</name>
</gene>
<dbReference type="InterPro" id="IPR019692">
    <property type="entry name" value="CFP-6_PH"/>
</dbReference>
<protein>
    <recommendedName>
        <fullName evidence="2">Low molecular weight protein antigen 6 PH domain-containing protein</fullName>
    </recommendedName>
</protein>
<keyword evidence="4" id="KW-1185">Reference proteome</keyword>
<evidence type="ECO:0000259" key="2">
    <source>
        <dbReference type="Pfam" id="PF10756"/>
    </source>
</evidence>
<dbReference type="PATRIC" id="fig|1008153.3.peg.1405"/>
<keyword evidence="1" id="KW-1133">Transmembrane helix</keyword>
<comment type="caution">
    <text evidence="3">The sequence shown here is derived from an EMBL/GenBank/DDBJ whole genome shotgun (WGS) entry which is preliminary data.</text>
</comment>
<feature type="transmembrane region" description="Helical" evidence="1">
    <location>
        <begin position="51"/>
        <end position="75"/>
    </location>
</feature>
<keyword evidence="1" id="KW-0812">Transmembrane</keyword>
<organism evidence="3 4">
    <name type="scientific">Halalkalicoccus paucihalophilus</name>
    <dbReference type="NCBI Taxonomy" id="1008153"/>
    <lineage>
        <taxon>Archaea</taxon>
        <taxon>Methanobacteriati</taxon>
        <taxon>Methanobacteriota</taxon>
        <taxon>Stenosarchaea group</taxon>
        <taxon>Halobacteria</taxon>
        <taxon>Halobacteriales</taxon>
        <taxon>Halococcaceae</taxon>
        <taxon>Halalkalicoccus</taxon>
    </lineage>
</organism>
<feature type="transmembrane region" description="Helical" evidence="1">
    <location>
        <begin position="164"/>
        <end position="181"/>
    </location>
</feature>
<evidence type="ECO:0000313" key="3">
    <source>
        <dbReference type="EMBL" id="KYH26297.1"/>
    </source>
</evidence>
<dbReference type="Proteomes" id="UP000075321">
    <property type="component" value="Unassembled WGS sequence"/>
</dbReference>
<reference evidence="3 4" key="1">
    <citation type="submission" date="2016-02" db="EMBL/GenBank/DDBJ databases">
        <title>Genome sequence of Halalkalicoccus paucihalophilus DSM 24557.</title>
        <authorList>
            <person name="Poehlein A."/>
            <person name="Daniel R."/>
        </authorList>
    </citation>
    <scope>NUCLEOTIDE SEQUENCE [LARGE SCALE GENOMIC DNA]</scope>
    <source>
        <strain evidence="3 4">DSM 24557</strain>
    </source>
</reference>
<proteinExistence type="predicted"/>
<dbReference type="RefSeq" id="WP_066380904.1">
    <property type="nucleotide sequence ID" value="NZ_LTAZ01000004.1"/>
</dbReference>
<dbReference type="Pfam" id="PF10756">
    <property type="entry name" value="bPH_6"/>
    <property type="match status" value="1"/>
</dbReference>
<keyword evidence="1" id="KW-0472">Membrane</keyword>
<sequence length="321" mass="34248">MSHRHGTTLPPETFETPDAGFMAAAGAYVAAVLVAAVLTVAAAVGASVATVLGGVSTAATVGLIAGGVAASFVAGLPERLGQRRRRLLVPFVPPAILVGIALVALSLPVLPPVVALGAGTGAAITLVVAFAIVTMARTRYARAMAPEDPIAATTRLKPNQDRRWFALGVLCFGGYGAWVLATGEFTSGNSILWVIAWGVFALYRGVELRFGFREPDRDGWAGRVLDTDRLAESTEQWLPELRVHEAGIAIVRPMQRRFVPWETVSDVRLTADELVVERPCRFDIRCDRAAIDDPDGVYEAMERARSTVANDVFVPRTATTI</sequence>
<feature type="transmembrane region" description="Helical" evidence="1">
    <location>
        <begin position="113"/>
        <end position="136"/>
    </location>
</feature>
<feature type="transmembrane region" description="Helical" evidence="1">
    <location>
        <begin position="187"/>
        <end position="206"/>
    </location>
</feature>
<feature type="transmembrane region" description="Helical" evidence="1">
    <location>
        <begin position="21"/>
        <end position="45"/>
    </location>
</feature>
<dbReference type="EMBL" id="LTAZ01000004">
    <property type="protein sequence ID" value="KYH26297.1"/>
    <property type="molecule type" value="Genomic_DNA"/>
</dbReference>
<name>A0A151AFX3_9EURY</name>
<evidence type="ECO:0000256" key="1">
    <source>
        <dbReference type="SAM" id="Phobius"/>
    </source>
</evidence>
<evidence type="ECO:0000313" key="4">
    <source>
        <dbReference type="Proteomes" id="UP000075321"/>
    </source>
</evidence>
<dbReference type="OrthoDB" id="271870at2157"/>